<dbReference type="AlphaFoldDB" id="A0A2N3PX67"/>
<dbReference type="SUPFAM" id="SSF50341">
    <property type="entry name" value="CheW-like"/>
    <property type="match status" value="1"/>
</dbReference>
<dbReference type="SMART" id="SM00260">
    <property type="entry name" value="CheW"/>
    <property type="match status" value="1"/>
</dbReference>
<evidence type="ECO:0000313" key="2">
    <source>
        <dbReference type="EMBL" id="PKU25003.1"/>
    </source>
</evidence>
<comment type="caution">
    <text evidence="2">The sequence shown here is derived from an EMBL/GenBank/DDBJ whole genome shotgun (WGS) entry which is preliminary data.</text>
</comment>
<dbReference type="OrthoDB" id="3291462at2"/>
<dbReference type="RefSeq" id="WP_101250263.1">
    <property type="nucleotide sequence ID" value="NZ_PIUM01000007.1"/>
</dbReference>
<dbReference type="PROSITE" id="PS50851">
    <property type="entry name" value="CHEW"/>
    <property type="match status" value="1"/>
</dbReference>
<reference evidence="3" key="1">
    <citation type="submission" date="2017-12" db="EMBL/GenBank/DDBJ databases">
        <title>Draft genome sequence of Telmatospirillum siberiense 26-4b1T, an acidotolerant peatland alphaproteobacterium potentially involved in sulfur cycling.</title>
        <authorList>
            <person name="Hausmann B."/>
            <person name="Pjevac P."/>
            <person name="Schreck K."/>
            <person name="Herbold C.W."/>
            <person name="Daims H."/>
            <person name="Wagner M."/>
            <person name="Pester M."/>
            <person name="Loy A."/>
        </authorList>
    </citation>
    <scope>NUCLEOTIDE SEQUENCE [LARGE SCALE GENOMIC DNA]</scope>
    <source>
        <strain evidence="3">26-4b1</strain>
    </source>
</reference>
<sequence length="150" mass="16293">MAANDNQSFEALTLGLGGEIFAIDANCVLEILDMIPQTEVPGARPFVGALINVRGKVVPLTDLRFKFDMERTPPSIDSRIVVVEIPLNGEPAVIGLLADKVYEVTNIGGASIEDTPDIGMRWRPEFIKGIGKRGNDFIVIPDIVRIFSGD</sequence>
<evidence type="ECO:0000313" key="3">
    <source>
        <dbReference type="Proteomes" id="UP000233293"/>
    </source>
</evidence>
<dbReference type="Gene3D" id="2.30.30.40">
    <property type="entry name" value="SH3 Domains"/>
    <property type="match status" value="1"/>
</dbReference>
<name>A0A2N3PX67_9PROT</name>
<dbReference type="EMBL" id="PIUM01000007">
    <property type="protein sequence ID" value="PKU25003.1"/>
    <property type="molecule type" value="Genomic_DNA"/>
</dbReference>
<dbReference type="PANTHER" id="PTHR22617">
    <property type="entry name" value="CHEMOTAXIS SENSOR HISTIDINE KINASE-RELATED"/>
    <property type="match status" value="1"/>
</dbReference>
<gene>
    <name evidence="2" type="ORF">CWS72_09070</name>
</gene>
<accession>A0A2N3PX67</accession>
<keyword evidence="3" id="KW-1185">Reference proteome</keyword>
<dbReference type="Gene3D" id="2.40.50.180">
    <property type="entry name" value="CheA-289, Domain 4"/>
    <property type="match status" value="1"/>
</dbReference>
<evidence type="ECO:0000259" key="1">
    <source>
        <dbReference type="PROSITE" id="PS50851"/>
    </source>
</evidence>
<dbReference type="Pfam" id="PF01584">
    <property type="entry name" value="CheW"/>
    <property type="match status" value="1"/>
</dbReference>
<dbReference type="GO" id="GO:0005829">
    <property type="term" value="C:cytosol"/>
    <property type="evidence" value="ECO:0007669"/>
    <property type="project" value="TreeGrafter"/>
</dbReference>
<dbReference type="GO" id="GO:0006935">
    <property type="term" value="P:chemotaxis"/>
    <property type="evidence" value="ECO:0007669"/>
    <property type="project" value="InterPro"/>
</dbReference>
<dbReference type="InterPro" id="IPR039315">
    <property type="entry name" value="CheW"/>
</dbReference>
<proteinExistence type="predicted"/>
<dbReference type="InterPro" id="IPR002545">
    <property type="entry name" value="CheW-lke_dom"/>
</dbReference>
<dbReference type="InterPro" id="IPR036061">
    <property type="entry name" value="CheW-like_dom_sf"/>
</dbReference>
<protein>
    <submittedName>
        <fullName evidence="2">Chemotaxis protein CheW</fullName>
    </submittedName>
</protein>
<organism evidence="2 3">
    <name type="scientific">Telmatospirillum siberiense</name>
    <dbReference type="NCBI Taxonomy" id="382514"/>
    <lineage>
        <taxon>Bacteria</taxon>
        <taxon>Pseudomonadati</taxon>
        <taxon>Pseudomonadota</taxon>
        <taxon>Alphaproteobacteria</taxon>
        <taxon>Rhodospirillales</taxon>
        <taxon>Rhodospirillaceae</taxon>
        <taxon>Telmatospirillum</taxon>
    </lineage>
</organism>
<dbReference type="Proteomes" id="UP000233293">
    <property type="component" value="Unassembled WGS sequence"/>
</dbReference>
<dbReference type="PANTHER" id="PTHR22617:SF23">
    <property type="entry name" value="CHEMOTAXIS PROTEIN CHEW"/>
    <property type="match status" value="1"/>
</dbReference>
<feature type="domain" description="CheW-like" evidence="1">
    <location>
        <begin position="8"/>
        <end position="150"/>
    </location>
</feature>
<dbReference type="GO" id="GO:0007165">
    <property type="term" value="P:signal transduction"/>
    <property type="evidence" value="ECO:0007669"/>
    <property type="project" value="InterPro"/>
</dbReference>